<feature type="transmembrane region" description="Helical" evidence="1">
    <location>
        <begin position="35"/>
        <end position="59"/>
    </location>
</feature>
<keyword evidence="3" id="KW-1185">Reference proteome</keyword>
<dbReference type="Ensembl" id="ENSCCET00000005782.1">
    <property type="protein sequence ID" value="ENSCCEP00000003467.1"/>
    <property type="gene ID" value="ENSCCEG00000003845.1"/>
</dbReference>
<feature type="transmembrane region" description="Helical" evidence="1">
    <location>
        <begin position="65"/>
        <end position="88"/>
    </location>
</feature>
<reference evidence="2" key="2">
    <citation type="submission" date="2025-09" db="UniProtKB">
        <authorList>
            <consortium name="Ensembl"/>
        </authorList>
    </citation>
    <scope>IDENTIFICATION</scope>
</reference>
<dbReference type="Proteomes" id="UP000694410">
    <property type="component" value="Unplaced"/>
</dbReference>
<organism evidence="2 3">
    <name type="scientific">Cyanistes caeruleus</name>
    <name type="common">Eurasian blue tit</name>
    <name type="synonym">Parus caeruleus</name>
    <dbReference type="NCBI Taxonomy" id="156563"/>
    <lineage>
        <taxon>Eukaryota</taxon>
        <taxon>Metazoa</taxon>
        <taxon>Chordata</taxon>
        <taxon>Craniata</taxon>
        <taxon>Vertebrata</taxon>
        <taxon>Euteleostomi</taxon>
        <taxon>Archelosauria</taxon>
        <taxon>Archosauria</taxon>
        <taxon>Dinosauria</taxon>
        <taxon>Saurischia</taxon>
        <taxon>Theropoda</taxon>
        <taxon>Coelurosauria</taxon>
        <taxon>Aves</taxon>
        <taxon>Neognathae</taxon>
        <taxon>Neoaves</taxon>
        <taxon>Telluraves</taxon>
        <taxon>Australaves</taxon>
        <taxon>Passeriformes</taxon>
        <taxon>Paridae</taxon>
        <taxon>Cyanistes</taxon>
    </lineage>
</organism>
<evidence type="ECO:0000256" key="1">
    <source>
        <dbReference type="SAM" id="Phobius"/>
    </source>
</evidence>
<keyword evidence="1" id="KW-0472">Membrane</keyword>
<sequence>MVKKKVLLYRKCCDTNYECWVVCKPKLTCSVKGECLFSCCLQICIATLFFFFCFVFLGVFVLFCLVFVCLFWGFWRFFLFGLVLGFFFPSRQHRN</sequence>
<name>A0A8C0U2X3_CYACU</name>
<accession>A0A8C0U2X3</accession>
<protein>
    <submittedName>
        <fullName evidence="2">Uncharacterized protein</fullName>
    </submittedName>
</protein>
<evidence type="ECO:0000313" key="2">
    <source>
        <dbReference type="Ensembl" id="ENSCCEP00000003467.1"/>
    </source>
</evidence>
<evidence type="ECO:0000313" key="3">
    <source>
        <dbReference type="Proteomes" id="UP000694410"/>
    </source>
</evidence>
<keyword evidence="1" id="KW-0812">Transmembrane</keyword>
<keyword evidence="1" id="KW-1133">Transmembrane helix</keyword>
<dbReference type="AlphaFoldDB" id="A0A8C0U2X3"/>
<proteinExistence type="predicted"/>
<reference evidence="2" key="1">
    <citation type="submission" date="2025-08" db="UniProtKB">
        <authorList>
            <consortium name="Ensembl"/>
        </authorList>
    </citation>
    <scope>IDENTIFICATION</scope>
</reference>